<keyword evidence="2" id="KW-1185">Reference proteome</keyword>
<sequence>MLELKTFRHGIFFIFMLAPQLLIGNTSESWGHILGARTINISGVDLVFWEGALYTEEAAEVIQSFMSLSTFNKAFEGGVVIIAPRNEAEHGVYDALKRMAIDGVVAEGFKSAEGTAKPIGRWSPPFDNRPFVVITEESLRRSNAGLVHELLHHYYWAAPKSVIDDVTKLHAEFLSLSGNNFTWKNDPGHIFVYGCQYFSMGYKEVLKEHISKITEICNRALGTILIDPRGTTENGVSSWIADFVKRNGMQRN</sequence>
<evidence type="ECO:0000313" key="1">
    <source>
        <dbReference type="EMBL" id="EIC20688.1"/>
    </source>
</evidence>
<organism evidence="1 2">
    <name type="scientific">Thiorhodovibrio frisius</name>
    <dbReference type="NCBI Taxonomy" id="631362"/>
    <lineage>
        <taxon>Bacteria</taxon>
        <taxon>Pseudomonadati</taxon>
        <taxon>Pseudomonadota</taxon>
        <taxon>Gammaproteobacteria</taxon>
        <taxon>Chromatiales</taxon>
        <taxon>Chromatiaceae</taxon>
        <taxon>Thiorhodovibrio</taxon>
    </lineage>
</organism>
<gene>
    <name evidence="1" type="ORF">Thi970DRAFT_04343</name>
</gene>
<dbReference type="Proteomes" id="UP000002964">
    <property type="component" value="Unassembled WGS sequence"/>
</dbReference>
<name>H8Z6A4_9GAMM</name>
<reference evidence="2" key="1">
    <citation type="submission" date="2011-06" db="EMBL/GenBank/DDBJ databases">
        <authorList>
            <consortium name="US DOE Joint Genome Institute (JGI-PGF)"/>
            <person name="Lucas S."/>
            <person name="Han J."/>
            <person name="Lapidus A."/>
            <person name="Cheng J.-F."/>
            <person name="Goodwin L."/>
            <person name="Pitluck S."/>
            <person name="Peters L."/>
            <person name="Land M.L."/>
            <person name="Hauser L."/>
            <person name="Vogl K."/>
            <person name="Liu Z."/>
            <person name="Overmann J."/>
            <person name="Frigaard N.-U."/>
            <person name="Bryant D.A."/>
            <person name="Woyke T.J."/>
        </authorList>
    </citation>
    <scope>NUCLEOTIDE SEQUENCE [LARGE SCALE GENOMIC DNA]</scope>
    <source>
        <strain evidence="2">970</strain>
    </source>
</reference>
<dbReference type="EMBL" id="JH603170">
    <property type="protein sequence ID" value="EIC20688.1"/>
    <property type="molecule type" value="Genomic_DNA"/>
</dbReference>
<proteinExistence type="predicted"/>
<evidence type="ECO:0000313" key="2">
    <source>
        <dbReference type="Proteomes" id="UP000002964"/>
    </source>
</evidence>
<dbReference type="AlphaFoldDB" id="H8Z6A4"/>
<protein>
    <submittedName>
        <fullName evidence="1">Uncharacterized protein</fullName>
    </submittedName>
</protein>
<accession>H8Z6A4</accession>
<dbReference type="RefSeq" id="WP_009151091.1">
    <property type="nucleotide sequence ID" value="NZ_CP121471.1"/>
</dbReference>
<dbReference type="HOGENOM" id="CLU_1102387_0_0_6"/>
<reference evidence="1 2" key="2">
    <citation type="submission" date="2011-11" db="EMBL/GenBank/DDBJ databases">
        <authorList>
            <consortium name="US DOE Joint Genome Institute"/>
            <person name="Lucas S."/>
            <person name="Han J."/>
            <person name="Lapidus A."/>
            <person name="Cheng J.-F."/>
            <person name="Goodwin L."/>
            <person name="Pitluck S."/>
            <person name="Peters L."/>
            <person name="Ovchinnikova G."/>
            <person name="Zhang X."/>
            <person name="Detter J.C."/>
            <person name="Han C."/>
            <person name="Tapia R."/>
            <person name="Land M."/>
            <person name="Hauser L."/>
            <person name="Kyrpides N."/>
            <person name="Ivanova N."/>
            <person name="Pagani I."/>
            <person name="Vogl K."/>
            <person name="Liu Z."/>
            <person name="Overmann J."/>
            <person name="Frigaard N.-U."/>
            <person name="Bryant D."/>
            <person name="Woyke T."/>
        </authorList>
    </citation>
    <scope>NUCLEOTIDE SEQUENCE [LARGE SCALE GENOMIC DNA]</scope>
    <source>
        <strain evidence="1 2">970</strain>
    </source>
</reference>